<reference evidence="1 2" key="1">
    <citation type="submission" date="2019-02" db="EMBL/GenBank/DDBJ databases">
        <title>Peptostreptococcaceae bacterium ZHW00191 nov., a new bacterium isolated from the human gut.</title>
        <authorList>
            <person name="Zhou H.-W."/>
            <person name="Chen X.-J."/>
        </authorList>
    </citation>
    <scope>NUCLEOTIDE SEQUENCE [LARGE SCALE GENOMIC DNA]</scope>
    <source>
        <strain evidence="1 2">ZHW00191</strain>
    </source>
</reference>
<dbReference type="EMBL" id="SGJB01000023">
    <property type="protein sequence ID" value="TQQ83166.1"/>
    <property type="molecule type" value="Genomic_DNA"/>
</dbReference>
<protein>
    <submittedName>
        <fullName evidence="1">Uncharacterized protein</fullName>
    </submittedName>
</protein>
<accession>A0A544QSZ6</accession>
<proteinExistence type="predicted"/>
<name>A0A544QSZ6_9FIRM</name>
<dbReference type="Proteomes" id="UP000317863">
    <property type="component" value="Unassembled WGS sequence"/>
</dbReference>
<evidence type="ECO:0000313" key="2">
    <source>
        <dbReference type="Proteomes" id="UP000317863"/>
    </source>
</evidence>
<gene>
    <name evidence="1" type="ORF">EXD82_09940</name>
</gene>
<keyword evidence="2" id="KW-1185">Reference proteome</keyword>
<evidence type="ECO:0000313" key="1">
    <source>
        <dbReference type="EMBL" id="TQQ83166.1"/>
    </source>
</evidence>
<dbReference type="AlphaFoldDB" id="A0A544QSZ6"/>
<comment type="caution">
    <text evidence="1">The sequence shown here is derived from an EMBL/GenBank/DDBJ whole genome shotgun (WGS) entry which is preliminary data.</text>
</comment>
<organism evidence="1 2">
    <name type="scientific">Peptacetobacter hominis</name>
    <dbReference type="NCBI Taxonomy" id="2743610"/>
    <lineage>
        <taxon>Bacteria</taxon>
        <taxon>Bacillati</taxon>
        <taxon>Bacillota</taxon>
        <taxon>Clostridia</taxon>
        <taxon>Peptostreptococcales</taxon>
        <taxon>Peptostreptococcaceae</taxon>
        <taxon>Peptacetobacter</taxon>
    </lineage>
</organism>
<sequence length="66" mass="7965">MISVPDNGYDFDEKKAMDLLKKKRVNKPSKKKAYKGKYRNVEGAYRNNAKNYQYDYEEDFYEPENK</sequence>